<gene>
    <name evidence="3" type="ORF">FKG95_12690</name>
</gene>
<reference evidence="3 4" key="1">
    <citation type="submission" date="2019-06" db="EMBL/GenBank/DDBJ databases">
        <title>Whole genome sequence for Rhodospirillaceae sp. R148.</title>
        <authorList>
            <person name="Wang G."/>
        </authorList>
    </citation>
    <scope>NUCLEOTIDE SEQUENCE [LARGE SCALE GENOMIC DNA]</scope>
    <source>
        <strain evidence="3 4">R148</strain>
    </source>
</reference>
<dbReference type="CDD" id="cd03789">
    <property type="entry name" value="GT9_LPS_heptosyltransferase"/>
    <property type="match status" value="1"/>
</dbReference>
<evidence type="ECO:0000313" key="4">
    <source>
        <dbReference type="Proteomes" id="UP000315252"/>
    </source>
</evidence>
<dbReference type="Pfam" id="PF01075">
    <property type="entry name" value="Glyco_transf_9"/>
    <property type="match status" value="1"/>
</dbReference>
<dbReference type="InterPro" id="IPR002201">
    <property type="entry name" value="Glyco_trans_9"/>
</dbReference>
<evidence type="ECO:0000313" key="3">
    <source>
        <dbReference type="EMBL" id="TQV79579.1"/>
    </source>
</evidence>
<evidence type="ECO:0000256" key="2">
    <source>
        <dbReference type="ARBA" id="ARBA00022679"/>
    </source>
</evidence>
<dbReference type="Proteomes" id="UP000315252">
    <property type="component" value="Unassembled WGS sequence"/>
</dbReference>
<sequence length="313" mass="34126">MANSEQILIIKLSALGDFVLSLGACQAIRKHHRDARITLLTTKPYQPLAKASGLFDEILLDSRPRIWQLPSLVALRAQLRSGRFDRVYDLQRSDRSGFYFRLIGQPKPEWVGKVAGCSHRYLQPGDQVLHISTREAQQLALAGITDIAPADLTFANEDVTGFAVPDGYVLLVPGGAPHRPAKRWPMERYAELAAWIVTRGYTPVLLGTAAEQESLELISAVCPSALNLCGRTSLLQIATLAKSAALTVGNDTGPMHLIAPAGCPLVSLFSHESDPAKVSPRGAEVTILRRPTLEDLTLTEVTDACEPLLPLRR</sequence>
<comment type="caution">
    <text evidence="3">The sequence shown here is derived from an EMBL/GenBank/DDBJ whole genome shotgun (WGS) entry which is preliminary data.</text>
</comment>
<dbReference type="RefSeq" id="WP_142896760.1">
    <property type="nucleotide sequence ID" value="NZ_ML660055.1"/>
</dbReference>
<keyword evidence="1" id="KW-0328">Glycosyltransferase</keyword>
<keyword evidence="2 3" id="KW-0808">Transferase</keyword>
<dbReference type="OrthoDB" id="9807356at2"/>
<dbReference type="PANTHER" id="PTHR30160">
    <property type="entry name" value="TETRAACYLDISACCHARIDE 4'-KINASE-RELATED"/>
    <property type="match status" value="1"/>
</dbReference>
<dbReference type="EMBL" id="VHSH01000004">
    <property type="protein sequence ID" value="TQV79579.1"/>
    <property type="molecule type" value="Genomic_DNA"/>
</dbReference>
<protein>
    <submittedName>
        <fullName evidence="3">Glycosyltransferase family 9 protein</fullName>
    </submittedName>
</protein>
<dbReference type="SUPFAM" id="SSF53756">
    <property type="entry name" value="UDP-Glycosyltransferase/glycogen phosphorylase"/>
    <property type="match status" value="1"/>
</dbReference>
<accession>A0A545TQT1</accession>
<organism evidence="3 4">
    <name type="scientific">Denitrobaculum tricleocarpae</name>
    <dbReference type="NCBI Taxonomy" id="2591009"/>
    <lineage>
        <taxon>Bacteria</taxon>
        <taxon>Pseudomonadati</taxon>
        <taxon>Pseudomonadota</taxon>
        <taxon>Alphaproteobacteria</taxon>
        <taxon>Rhodospirillales</taxon>
        <taxon>Rhodospirillaceae</taxon>
        <taxon>Denitrobaculum</taxon>
    </lineage>
</organism>
<dbReference type="Gene3D" id="3.40.50.2000">
    <property type="entry name" value="Glycogen Phosphorylase B"/>
    <property type="match status" value="2"/>
</dbReference>
<name>A0A545TQT1_9PROT</name>
<dbReference type="AlphaFoldDB" id="A0A545TQT1"/>
<dbReference type="PANTHER" id="PTHR30160:SF1">
    <property type="entry name" value="LIPOPOLYSACCHARIDE 1,2-N-ACETYLGLUCOSAMINETRANSFERASE-RELATED"/>
    <property type="match status" value="1"/>
</dbReference>
<evidence type="ECO:0000256" key="1">
    <source>
        <dbReference type="ARBA" id="ARBA00022676"/>
    </source>
</evidence>
<dbReference type="GO" id="GO:0005829">
    <property type="term" value="C:cytosol"/>
    <property type="evidence" value="ECO:0007669"/>
    <property type="project" value="TreeGrafter"/>
</dbReference>
<proteinExistence type="predicted"/>
<dbReference type="GO" id="GO:0008713">
    <property type="term" value="F:ADP-heptose-lipopolysaccharide heptosyltransferase activity"/>
    <property type="evidence" value="ECO:0007669"/>
    <property type="project" value="TreeGrafter"/>
</dbReference>
<keyword evidence="4" id="KW-1185">Reference proteome</keyword>
<dbReference type="InterPro" id="IPR051199">
    <property type="entry name" value="LPS_LOS_Heptosyltrfase"/>
</dbReference>
<dbReference type="GO" id="GO:0009244">
    <property type="term" value="P:lipopolysaccharide core region biosynthetic process"/>
    <property type="evidence" value="ECO:0007669"/>
    <property type="project" value="TreeGrafter"/>
</dbReference>